<comment type="caution">
    <text evidence="12">The sequence shown here is derived from an EMBL/GenBank/DDBJ whole genome shotgun (WGS) entry which is preliminary data.</text>
</comment>
<evidence type="ECO:0000256" key="9">
    <source>
        <dbReference type="ARBA" id="ARBA00023242"/>
    </source>
</evidence>
<dbReference type="InterPro" id="IPR000210">
    <property type="entry name" value="BTB/POZ_dom"/>
</dbReference>
<dbReference type="GO" id="GO:0005634">
    <property type="term" value="C:nucleus"/>
    <property type="evidence" value="ECO:0007669"/>
    <property type="project" value="UniProtKB-SubCell"/>
</dbReference>
<dbReference type="PANTHER" id="PTHR46105">
    <property type="entry name" value="AGAP004733-PA"/>
    <property type="match status" value="1"/>
</dbReference>
<protein>
    <recommendedName>
        <fullName evidence="11">BTB domain-containing protein</fullName>
    </recommendedName>
</protein>
<dbReference type="InterPro" id="IPR050457">
    <property type="entry name" value="ZnFinger_BTB_dom_contain"/>
</dbReference>
<dbReference type="GO" id="GO:0008270">
    <property type="term" value="F:zinc ion binding"/>
    <property type="evidence" value="ECO:0007669"/>
    <property type="project" value="UniProtKB-KW"/>
</dbReference>
<sequence>MDENFVGVAFEHRLQFHDAQLLESLRCQWIEHKFCDLLLLVQGEPFLVHSCVISAFCPMVAEILLCRSSQKDGYSTVSVSVNKNSGNLPHVGTESFQSPQRDAARTLVLNFSSEVVKCVLSAFYTGVLKPKIELLGELLEAAEWLRASDLVSAIKHHAGKVHSVGLSQCQNITESLQADSDIIYADQTNASKQDQEKALECKESETLVEKENKQTEVCPLGQDFDSEIVRPIDFDQAALDSLLGLKYDESSNSHEAKTKETNARFMNGRTKWAKRGVLRKSISAHNLSNPENRKLSCKDNFVRNEYCGYENGSADSKLMVAKVKKDETELKKEVQGRKLKSPVQTFSKAVK</sequence>
<feature type="region of interest" description="Disordered" evidence="10">
    <location>
        <begin position="329"/>
        <end position="351"/>
    </location>
</feature>
<evidence type="ECO:0000256" key="8">
    <source>
        <dbReference type="ARBA" id="ARBA00023163"/>
    </source>
</evidence>
<keyword evidence="3" id="KW-0677">Repeat</keyword>
<keyword evidence="13" id="KW-1185">Reference proteome</keyword>
<keyword evidence="9" id="KW-0539">Nucleus</keyword>
<accession>A0AAV4FWK1</accession>
<dbReference type="SUPFAM" id="SSF54695">
    <property type="entry name" value="POZ domain"/>
    <property type="match status" value="1"/>
</dbReference>
<keyword evidence="8" id="KW-0804">Transcription</keyword>
<evidence type="ECO:0000313" key="13">
    <source>
        <dbReference type="Proteomes" id="UP000762676"/>
    </source>
</evidence>
<dbReference type="GO" id="GO:0000978">
    <property type="term" value="F:RNA polymerase II cis-regulatory region sequence-specific DNA binding"/>
    <property type="evidence" value="ECO:0007669"/>
    <property type="project" value="TreeGrafter"/>
</dbReference>
<reference evidence="12 13" key="1">
    <citation type="journal article" date="2021" name="Elife">
        <title>Chloroplast acquisition without the gene transfer in kleptoplastic sea slugs, Plakobranchus ocellatus.</title>
        <authorList>
            <person name="Maeda T."/>
            <person name="Takahashi S."/>
            <person name="Yoshida T."/>
            <person name="Shimamura S."/>
            <person name="Takaki Y."/>
            <person name="Nagai Y."/>
            <person name="Toyoda A."/>
            <person name="Suzuki Y."/>
            <person name="Arimoto A."/>
            <person name="Ishii H."/>
            <person name="Satoh N."/>
            <person name="Nishiyama T."/>
            <person name="Hasebe M."/>
            <person name="Maruyama T."/>
            <person name="Minagawa J."/>
            <person name="Obokata J."/>
            <person name="Shigenobu S."/>
        </authorList>
    </citation>
    <scope>NUCLEOTIDE SEQUENCE [LARGE SCALE GENOMIC DNA]</scope>
</reference>
<keyword evidence="6" id="KW-0805">Transcription regulation</keyword>
<evidence type="ECO:0000313" key="12">
    <source>
        <dbReference type="EMBL" id="GFR77095.1"/>
    </source>
</evidence>
<evidence type="ECO:0000256" key="6">
    <source>
        <dbReference type="ARBA" id="ARBA00023015"/>
    </source>
</evidence>
<dbReference type="InterPro" id="IPR011333">
    <property type="entry name" value="SKP1/BTB/POZ_sf"/>
</dbReference>
<keyword evidence="7" id="KW-0238">DNA-binding</keyword>
<evidence type="ECO:0000256" key="10">
    <source>
        <dbReference type="SAM" id="MobiDB-lite"/>
    </source>
</evidence>
<dbReference type="CDD" id="cd18186">
    <property type="entry name" value="BTB_POZ_ZBTB_KLHL-like"/>
    <property type="match status" value="1"/>
</dbReference>
<comment type="subcellular location">
    <subcellularLocation>
        <location evidence="1">Nucleus</location>
    </subcellularLocation>
</comment>
<name>A0AAV4FWK1_9GAST</name>
<dbReference type="AlphaFoldDB" id="A0AAV4FWK1"/>
<dbReference type="Proteomes" id="UP000762676">
    <property type="component" value="Unassembled WGS sequence"/>
</dbReference>
<organism evidence="12 13">
    <name type="scientific">Elysia marginata</name>
    <dbReference type="NCBI Taxonomy" id="1093978"/>
    <lineage>
        <taxon>Eukaryota</taxon>
        <taxon>Metazoa</taxon>
        <taxon>Spiralia</taxon>
        <taxon>Lophotrochozoa</taxon>
        <taxon>Mollusca</taxon>
        <taxon>Gastropoda</taxon>
        <taxon>Heterobranchia</taxon>
        <taxon>Euthyneura</taxon>
        <taxon>Panpulmonata</taxon>
        <taxon>Sacoglossa</taxon>
        <taxon>Placobranchoidea</taxon>
        <taxon>Plakobranchidae</taxon>
        <taxon>Elysia</taxon>
    </lineage>
</organism>
<keyword evidence="2" id="KW-0479">Metal-binding</keyword>
<evidence type="ECO:0000256" key="3">
    <source>
        <dbReference type="ARBA" id="ARBA00022737"/>
    </source>
</evidence>
<dbReference type="EMBL" id="BMAT01004618">
    <property type="protein sequence ID" value="GFR77095.1"/>
    <property type="molecule type" value="Genomic_DNA"/>
</dbReference>
<dbReference type="GO" id="GO:0000981">
    <property type="term" value="F:DNA-binding transcription factor activity, RNA polymerase II-specific"/>
    <property type="evidence" value="ECO:0007669"/>
    <property type="project" value="TreeGrafter"/>
</dbReference>
<dbReference type="SMART" id="SM00225">
    <property type="entry name" value="BTB"/>
    <property type="match status" value="1"/>
</dbReference>
<proteinExistence type="predicted"/>
<evidence type="ECO:0000256" key="4">
    <source>
        <dbReference type="ARBA" id="ARBA00022771"/>
    </source>
</evidence>
<feature type="domain" description="BTB" evidence="11">
    <location>
        <begin position="35"/>
        <end position="132"/>
    </location>
</feature>
<evidence type="ECO:0000259" key="11">
    <source>
        <dbReference type="PROSITE" id="PS50097"/>
    </source>
</evidence>
<keyword evidence="5" id="KW-0862">Zinc</keyword>
<evidence type="ECO:0000256" key="1">
    <source>
        <dbReference type="ARBA" id="ARBA00004123"/>
    </source>
</evidence>
<gene>
    <name evidence="12" type="ORF">ElyMa_002229700</name>
</gene>
<keyword evidence="4" id="KW-0863">Zinc-finger</keyword>
<dbReference type="PANTHER" id="PTHR46105:SF5">
    <property type="entry name" value="ZINC FINGER AND BTB DOMAIN-CONTAINING PROTEIN 44 ISOFORM X1"/>
    <property type="match status" value="1"/>
</dbReference>
<dbReference type="PROSITE" id="PS50097">
    <property type="entry name" value="BTB"/>
    <property type="match status" value="1"/>
</dbReference>
<evidence type="ECO:0000256" key="2">
    <source>
        <dbReference type="ARBA" id="ARBA00022723"/>
    </source>
</evidence>
<evidence type="ECO:0000256" key="5">
    <source>
        <dbReference type="ARBA" id="ARBA00022833"/>
    </source>
</evidence>
<evidence type="ECO:0000256" key="7">
    <source>
        <dbReference type="ARBA" id="ARBA00023125"/>
    </source>
</evidence>
<feature type="compositionally biased region" description="Polar residues" evidence="10">
    <location>
        <begin position="342"/>
        <end position="351"/>
    </location>
</feature>
<dbReference type="Gene3D" id="3.30.710.10">
    <property type="entry name" value="Potassium Channel Kv1.1, Chain A"/>
    <property type="match status" value="1"/>
</dbReference>